<dbReference type="STRING" id="983967.A0A1E4SUE0"/>
<reference evidence="2" key="1">
    <citation type="submission" date="2016-04" db="EMBL/GenBank/DDBJ databases">
        <title>Comparative genomics of biotechnologically important yeasts.</title>
        <authorList>
            <consortium name="DOE Joint Genome Institute"/>
            <person name="Riley R."/>
            <person name="Haridas S."/>
            <person name="Wolfe K.H."/>
            <person name="Lopes M.R."/>
            <person name="Hittinger C.T."/>
            <person name="Goker M."/>
            <person name="Salamov A."/>
            <person name="Wisecaver J."/>
            <person name="Long T.M."/>
            <person name="Aerts A.L."/>
            <person name="Barry K."/>
            <person name="Choi C."/>
            <person name="Clum A."/>
            <person name="Coughlan A.Y."/>
            <person name="Deshpande S."/>
            <person name="Douglass A.P."/>
            <person name="Hanson S.J."/>
            <person name="Klenk H.-P."/>
            <person name="Labutti K."/>
            <person name="Lapidus A."/>
            <person name="Lindquist E."/>
            <person name="Lipzen A."/>
            <person name="Meier-Kolthoff J.P."/>
            <person name="Ohm R.A."/>
            <person name="Otillar R.P."/>
            <person name="Pangilinan J."/>
            <person name="Peng Y."/>
            <person name="Rokas A."/>
            <person name="Rosa C.A."/>
            <person name="Scheuner C."/>
            <person name="Sibirny A.A."/>
            <person name="Slot J.C."/>
            <person name="Stielow J.B."/>
            <person name="Sun H."/>
            <person name="Kurtzman C.P."/>
            <person name="Blackwell M."/>
            <person name="Grigoriev I.V."/>
            <person name="Jeffries T.W."/>
        </authorList>
    </citation>
    <scope>NUCLEOTIDE SEQUENCE [LARGE SCALE GENOMIC DNA]</scope>
    <source>
        <strain evidence="2">NRRL YB-2248</strain>
    </source>
</reference>
<dbReference type="SUPFAM" id="SSF53474">
    <property type="entry name" value="alpha/beta-Hydrolases"/>
    <property type="match status" value="1"/>
</dbReference>
<dbReference type="InterPro" id="IPR029058">
    <property type="entry name" value="AB_hydrolase_fold"/>
</dbReference>
<evidence type="ECO:0000313" key="1">
    <source>
        <dbReference type="EMBL" id="ODV83042.1"/>
    </source>
</evidence>
<accession>A0A1E4SUE0</accession>
<sequence length="391" mass="44914">LPIDIFIIGFVEPLNNKDTTNRQGTLNQYVLTQLIKRYLPILSSTDPTSSFVANQVWKRFFDYRSVFQAWSGIENSYYEEIRDEQSGGGVKGIWIKGSFRSEIHDFIMVYLPNFVVFGNTPHFYTEYMMTLHSLLLLQGFKSPAIFIPYLPTLDDGQQFPSQLVTVLKVWEYVTDSNPGAKFFLSGDSSGGNLVLSFLLFRNDPKFEIFDDEQVQTLRDFKTIKPDGSILISPILKFAGINKRTNETNCSDFISSEFICKLREKYLPDEVSEYDFLHSPGYCNNVNSWKEAFPTVGILLIWGSDELMANEIEEFGKLLSESGKVKKWKGGSKIHSWPFMSFTTETQQDEKEDSCFMMAGIISRMILWQTPTYLEPETAQEPMNLLTIDDEH</sequence>
<dbReference type="EMBL" id="KV453869">
    <property type="protein sequence ID" value="ODV83042.1"/>
    <property type="molecule type" value="Genomic_DNA"/>
</dbReference>
<dbReference type="Pfam" id="PF10340">
    <property type="entry name" value="Say1_Mug180"/>
    <property type="match status" value="1"/>
</dbReference>
<proteinExistence type="predicted"/>
<organism evidence="1 2">
    <name type="scientific">[Candida] arabinofermentans NRRL YB-2248</name>
    <dbReference type="NCBI Taxonomy" id="983967"/>
    <lineage>
        <taxon>Eukaryota</taxon>
        <taxon>Fungi</taxon>
        <taxon>Dikarya</taxon>
        <taxon>Ascomycota</taxon>
        <taxon>Saccharomycotina</taxon>
        <taxon>Pichiomycetes</taxon>
        <taxon>Pichiales</taxon>
        <taxon>Pichiaceae</taxon>
        <taxon>Ogataea</taxon>
        <taxon>Ogataea/Candida clade</taxon>
    </lineage>
</organism>
<feature type="non-terminal residue" evidence="1">
    <location>
        <position position="1"/>
    </location>
</feature>
<dbReference type="OrthoDB" id="408631at2759"/>
<dbReference type="Gene3D" id="3.40.50.1820">
    <property type="entry name" value="alpha/beta hydrolase"/>
    <property type="match status" value="1"/>
</dbReference>
<evidence type="ECO:0008006" key="3">
    <source>
        <dbReference type="Google" id="ProtNLM"/>
    </source>
</evidence>
<gene>
    <name evidence="1" type="ORF">CANARDRAFT_186005</name>
</gene>
<feature type="non-terminal residue" evidence="1">
    <location>
        <position position="391"/>
    </location>
</feature>
<name>A0A1E4SUE0_9ASCO</name>
<keyword evidence="2" id="KW-1185">Reference proteome</keyword>
<protein>
    <recommendedName>
        <fullName evidence="3">Alpha/beta hydrolase fold-3 domain-containing protein</fullName>
    </recommendedName>
</protein>
<dbReference type="Proteomes" id="UP000094801">
    <property type="component" value="Unassembled WGS sequence"/>
</dbReference>
<dbReference type="InterPro" id="IPR019436">
    <property type="entry name" value="Say1-like"/>
</dbReference>
<dbReference type="AlphaFoldDB" id="A0A1E4SUE0"/>
<evidence type="ECO:0000313" key="2">
    <source>
        <dbReference type="Proteomes" id="UP000094801"/>
    </source>
</evidence>